<dbReference type="EMBL" id="NGMM01000003">
    <property type="protein sequence ID" value="OTP15978.1"/>
    <property type="molecule type" value="Genomic_DNA"/>
</dbReference>
<dbReference type="CDD" id="cd04301">
    <property type="entry name" value="NAT_SF"/>
    <property type="match status" value="1"/>
</dbReference>
<keyword evidence="4" id="KW-1185">Reference proteome</keyword>
<reference evidence="3" key="2">
    <citation type="submission" date="2017-05" db="EMBL/GenBank/DDBJ databases">
        <authorList>
            <consortium name="The Broad Institute Genomics Platform"/>
            <consortium name="The Broad Institute Genomic Center for Infectious Diseases"/>
            <person name="Earl A."/>
            <person name="Manson A."/>
            <person name="Schwartman J."/>
            <person name="Gilmore M."/>
            <person name="Abouelleil A."/>
            <person name="Cao P."/>
            <person name="Chapman S."/>
            <person name="Cusick C."/>
            <person name="Shea T."/>
            <person name="Young S."/>
            <person name="Neafsey D."/>
            <person name="Nusbaum C."/>
            <person name="Birren B."/>
        </authorList>
    </citation>
    <scope>NUCLEOTIDE SEQUENCE</scope>
    <source>
        <strain evidence="3">9E7_DIV0242</strain>
    </source>
</reference>
<protein>
    <recommendedName>
        <fullName evidence="1">N-acetyltransferase domain-containing protein</fullName>
    </recommendedName>
</protein>
<evidence type="ECO:0000259" key="1">
    <source>
        <dbReference type="PROSITE" id="PS51186"/>
    </source>
</evidence>
<dbReference type="Gene3D" id="3.40.630.30">
    <property type="match status" value="1"/>
</dbReference>
<dbReference type="EMBL" id="CP147247">
    <property type="protein sequence ID" value="WYJ92291.1"/>
    <property type="molecule type" value="Genomic_DNA"/>
</dbReference>
<dbReference type="Proteomes" id="UP000195141">
    <property type="component" value="Chromosome"/>
</dbReference>
<sequence>MGFFVRNAMSEDVDALVSMYNVATQKLMEKGIHQWYYPWRRSVIEEMLSTVVVLLKDQQLVGAMMITGIERVDEESEDMESLYIEKLVIHPAFQGQRMSKRLFDYARKLGREQKQAVYFDCWAGNTRLIDYYLNEAEQIAVVDEDEYQVAVFRLN</sequence>
<dbReference type="RefSeq" id="WP_086349252.1">
    <property type="nucleotide sequence ID" value="NZ_CP147247.1"/>
</dbReference>
<dbReference type="OrthoDB" id="6382410at2"/>
<reference evidence="2" key="1">
    <citation type="submission" date="2017-05" db="EMBL/GenBank/DDBJ databases">
        <title>The Genome Sequence of Enterococcus sp. 9E7_DIV0242.</title>
        <authorList>
            <consortium name="The Broad Institute Genomics Platform"/>
            <consortium name="The Broad Institute Genomic Center for Infectious Diseases"/>
            <person name="Earl A."/>
            <person name="Manson A."/>
            <person name="Schwartman J."/>
            <person name="Gilmore M."/>
            <person name="Abouelleil A."/>
            <person name="Cao P."/>
            <person name="Chapman S."/>
            <person name="Cusick C."/>
            <person name="Shea T."/>
            <person name="Young S."/>
            <person name="Neafsey D."/>
            <person name="Nusbaum C."/>
            <person name="Birren B."/>
        </authorList>
    </citation>
    <scope>NUCLEOTIDE SEQUENCE [LARGE SCALE GENOMIC DNA]</scope>
    <source>
        <strain evidence="2">9E7_DIV0242</strain>
    </source>
</reference>
<name>A0A242K6N4_9ENTE</name>
<dbReference type="PROSITE" id="PS51186">
    <property type="entry name" value="GNAT"/>
    <property type="match status" value="1"/>
</dbReference>
<reference evidence="3" key="3">
    <citation type="submission" date="2024-03" db="EMBL/GenBank/DDBJ databases">
        <title>The Genome Sequence of Enterococcus sp. DIV0242b.</title>
        <authorList>
            <consortium name="The Broad Institute Genomics Platform"/>
            <consortium name="The Broad Institute Microbial Omics Core"/>
            <consortium name="The Broad Institute Genomic Center for Infectious Diseases"/>
            <person name="Earl A."/>
            <person name="Manson A."/>
            <person name="Gilmore M."/>
            <person name="Schwartman J."/>
            <person name="Shea T."/>
            <person name="Abouelleil A."/>
            <person name="Cao P."/>
            <person name="Chapman S."/>
            <person name="Cusick C."/>
            <person name="Young S."/>
            <person name="Neafsey D."/>
            <person name="Nusbaum C."/>
            <person name="Birren B."/>
        </authorList>
    </citation>
    <scope>NUCLEOTIDE SEQUENCE</scope>
    <source>
        <strain evidence="3">9E7_DIV0242</strain>
    </source>
</reference>
<dbReference type="AlphaFoldDB" id="A0A242K6N4"/>
<evidence type="ECO:0000313" key="4">
    <source>
        <dbReference type="Proteomes" id="UP000195141"/>
    </source>
</evidence>
<accession>A0A242K6N4</accession>
<dbReference type="GO" id="GO:0016747">
    <property type="term" value="F:acyltransferase activity, transferring groups other than amino-acyl groups"/>
    <property type="evidence" value="ECO:0007669"/>
    <property type="project" value="InterPro"/>
</dbReference>
<dbReference type="InterPro" id="IPR000182">
    <property type="entry name" value="GNAT_dom"/>
</dbReference>
<feature type="domain" description="N-acetyltransferase" evidence="1">
    <location>
        <begin position="3"/>
        <end position="154"/>
    </location>
</feature>
<gene>
    <name evidence="2" type="ORF">A5888_002192</name>
    <name evidence="3" type="ORF">A5888_004064</name>
</gene>
<dbReference type="SUPFAM" id="SSF55729">
    <property type="entry name" value="Acyl-CoA N-acyltransferases (Nat)"/>
    <property type="match status" value="1"/>
</dbReference>
<evidence type="ECO:0000313" key="2">
    <source>
        <dbReference type="EMBL" id="OTP15978.1"/>
    </source>
</evidence>
<dbReference type="Pfam" id="PF00583">
    <property type="entry name" value="Acetyltransf_1"/>
    <property type="match status" value="1"/>
</dbReference>
<evidence type="ECO:0000313" key="3">
    <source>
        <dbReference type="EMBL" id="WYJ92291.1"/>
    </source>
</evidence>
<proteinExistence type="predicted"/>
<dbReference type="InterPro" id="IPR016181">
    <property type="entry name" value="Acyl_CoA_acyltransferase"/>
</dbReference>
<organism evidence="2">
    <name type="scientific">Candidatus Enterococcus clewellii</name>
    <dbReference type="NCBI Taxonomy" id="1834193"/>
    <lineage>
        <taxon>Bacteria</taxon>
        <taxon>Bacillati</taxon>
        <taxon>Bacillota</taxon>
        <taxon>Bacilli</taxon>
        <taxon>Lactobacillales</taxon>
        <taxon>Enterococcaceae</taxon>
        <taxon>Enterococcus</taxon>
    </lineage>
</organism>